<dbReference type="Proteomes" id="UP000095283">
    <property type="component" value="Unplaced"/>
</dbReference>
<dbReference type="WBParaSite" id="Hba_05582">
    <property type="protein sequence ID" value="Hba_05582"/>
    <property type="gene ID" value="Hba_05582"/>
</dbReference>
<protein>
    <submittedName>
        <fullName evidence="2">Uncharacterized protein</fullName>
    </submittedName>
</protein>
<accession>A0A1I7WKK7</accession>
<proteinExistence type="predicted"/>
<name>A0A1I7WKK7_HETBA</name>
<dbReference type="AlphaFoldDB" id="A0A1I7WKK7"/>
<keyword evidence="1" id="KW-1185">Reference proteome</keyword>
<organism evidence="1 2">
    <name type="scientific">Heterorhabditis bacteriophora</name>
    <name type="common">Entomopathogenic nematode worm</name>
    <dbReference type="NCBI Taxonomy" id="37862"/>
    <lineage>
        <taxon>Eukaryota</taxon>
        <taxon>Metazoa</taxon>
        <taxon>Ecdysozoa</taxon>
        <taxon>Nematoda</taxon>
        <taxon>Chromadorea</taxon>
        <taxon>Rhabditida</taxon>
        <taxon>Rhabditina</taxon>
        <taxon>Rhabditomorpha</taxon>
        <taxon>Strongyloidea</taxon>
        <taxon>Heterorhabditidae</taxon>
        <taxon>Heterorhabditis</taxon>
    </lineage>
</organism>
<sequence>MSISGQSIENMKISTTLPRKKHEVCSFYRNKRLHGNIYCLLVKLEYQRITLYYMESAYCDIISRTRELVEMEIRELLNEFEYPGDKLPVSSVTYTFVNVRNFRFSPLEPMFAAEHVYVLCISDISFNYKRNKIYFRNRIKANYNFLKNFEYVIHYLLWVYYLEDLVQKTFDAVAFFFLKDTNIKLLTKSRLRLVLRLF</sequence>
<evidence type="ECO:0000313" key="1">
    <source>
        <dbReference type="Proteomes" id="UP000095283"/>
    </source>
</evidence>
<reference evidence="2" key="1">
    <citation type="submission" date="2016-11" db="UniProtKB">
        <authorList>
            <consortium name="WormBaseParasite"/>
        </authorList>
    </citation>
    <scope>IDENTIFICATION</scope>
</reference>
<evidence type="ECO:0000313" key="2">
    <source>
        <dbReference type="WBParaSite" id="Hba_05582"/>
    </source>
</evidence>